<evidence type="ECO:0000313" key="2">
    <source>
        <dbReference type="Proteomes" id="UP000431092"/>
    </source>
</evidence>
<comment type="caution">
    <text evidence="1">The sequence shown here is derived from an EMBL/GenBank/DDBJ whole genome shotgun (WGS) entry which is preliminary data.</text>
</comment>
<gene>
    <name evidence="1" type="ORF">GGG17_03130</name>
</gene>
<name>A0A6I3IRS3_9MICO</name>
<dbReference type="RefSeq" id="WP_154592325.1">
    <property type="nucleotide sequence ID" value="NZ_WLVL01000016.1"/>
</dbReference>
<proteinExistence type="predicted"/>
<sequence>MLTLDLARRLAAAGVLWEPQPGDRFAIDVDTLADQTYWISDLTIELHHYADQSVLGFNGTTEWALDSVGLDQTVWLPREDQLRVLLGDRLRSVHREPGLAEQGPVWRVLTNDGQRERHTTNGDLECAYAEALLDLC</sequence>
<evidence type="ECO:0000313" key="1">
    <source>
        <dbReference type="EMBL" id="MTB70981.1"/>
    </source>
</evidence>
<dbReference type="EMBL" id="WLVL01000016">
    <property type="protein sequence ID" value="MTB70981.1"/>
    <property type="molecule type" value="Genomic_DNA"/>
</dbReference>
<dbReference type="Proteomes" id="UP000431092">
    <property type="component" value="Unassembled WGS sequence"/>
</dbReference>
<evidence type="ECO:0008006" key="3">
    <source>
        <dbReference type="Google" id="ProtNLM"/>
    </source>
</evidence>
<accession>A0A6I3IRS3</accession>
<organism evidence="1 2">
    <name type="scientific">Arsenicicoccus cauae</name>
    <dbReference type="NCBI Taxonomy" id="2663847"/>
    <lineage>
        <taxon>Bacteria</taxon>
        <taxon>Bacillati</taxon>
        <taxon>Actinomycetota</taxon>
        <taxon>Actinomycetes</taxon>
        <taxon>Micrococcales</taxon>
        <taxon>Intrasporangiaceae</taxon>
        <taxon>Arsenicicoccus</taxon>
    </lineage>
</organism>
<protein>
    <recommendedName>
        <fullName evidence="3">Pilus assembly protein CpaE</fullName>
    </recommendedName>
</protein>
<dbReference type="AlphaFoldDB" id="A0A6I3IRS3"/>
<reference evidence="1 2" key="1">
    <citation type="submission" date="2019-11" db="EMBL/GenBank/DDBJ databases">
        <title>Whole genome sequencing identifies a novel species of the genus Arsenicicoccus isolated from human blood.</title>
        <authorList>
            <person name="Jeong J.H."/>
            <person name="Kweon O.J."/>
            <person name="Kim H.R."/>
            <person name="Kim T.-H."/>
            <person name="Ha S.-M."/>
            <person name="Lee M.-K."/>
        </authorList>
    </citation>
    <scope>NUCLEOTIDE SEQUENCE [LARGE SCALE GENOMIC DNA]</scope>
    <source>
        <strain evidence="1 2">MKL-02</strain>
    </source>
</reference>
<keyword evidence="2" id="KW-1185">Reference proteome</keyword>